<keyword evidence="2" id="KW-1133">Transmembrane helix</keyword>
<comment type="caution">
    <text evidence="3">The sequence shown here is derived from an EMBL/GenBank/DDBJ whole genome shotgun (WGS) entry which is preliminary data.</text>
</comment>
<organism evidence="3 4">
    <name type="scientific">Nocardia cyriacigeorgica</name>
    <dbReference type="NCBI Taxonomy" id="135487"/>
    <lineage>
        <taxon>Bacteria</taxon>
        <taxon>Bacillati</taxon>
        <taxon>Actinomycetota</taxon>
        <taxon>Actinomycetes</taxon>
        <taxon>Mycobacteriales</taxon>
        <taxon>Nocardiaceae</taxon>
        <taxon>Nocardia</taxon>
    </lineage>
</organism>
<evidence type="ECO:0000256" key="2">
    <source>
        <dbReference type="SAM" id="Phobius"/>
    </source>
</evidence>
<evidence type="ECO:0000313" key="4">
    <source>
        <dbReference type="Proteomes" id="UP000471166"/>
    </source>
</evidence>
<dbReference type="EMBL" id="JAAGVB010000009">
    <property type="protein sequence ID" value="NEW32413.1"/>
    <property type="molecule type" value="Genomic_DNA"/>
</dbReference>
<evidence type="ECO:0000313" key="3">
    <source>
        <dbReference type="EMBL" id="NEW32413.1"/>
    </source>
</evidence>
<keyword evidence="2" id="KW-0472">Membrane</keyword>
<accession>A0A6P1CL62</accession>
<dbReference type="Pfam" id="PF14325">
    <property type="entry name" value="DUF4383"/>
    <property type="match status" value="1"/>
</dbReference>
<evidence type="ECO:0000256" key="1">
    <source>
        <dbReference type="SAM" id="MobiDB-lite"/>
    </source>
</evidence>
<keyword evidence="2" id="KW-0812">Transmembrane</keyword>
<feature type="transmembrane region" description="Helical" evidence="2">
    <location>
        <begin position="105"/>
        <end position="124"/>
    </location>
</feature>
<gene>
    <name evidence="3" type="ORF">GV791_07550</name>
</gene>
<protein>
    <submittedName>
        <fullName evidence="3">DUF4383 domain-containing protein</fullName>
    </submittedName>
</protein>
<feature type="transmembrane region" description="Helical" evidence="2">
    <location>
        <begin position="36"/>
        <end position="57"/>
    </location>
</feature>
<feature type="transmembrane region" description="Helical" evidence="2">
    <location>
        <begin position="77"/>
        <end position="98"/>
    </location>
</feature>
<dbReference type="Proteomes" id="UP000471166">
    <property type="component" value="Unassembled WGS sequence"/>
</dbReference>
<feature type="transmembrane region" description="Helical" evidence="2">
    <location>
        <begin position="144"/>
        <end position="161"/>
    </location>
</feature>
<name>A0A6P1CL62_9NOCA</name>
<dbReference type="AlphaFoldDB" id="A0A6P1CL62"/>
<reference evidence="3 4" key="1">
    <citation type="submission" date="2020-01" db="EMBL/GenBank/DDBJ databases">
        <title>Genetics and antimicrobial susceptibilities of Nocardia species isolated from the soil; a comparison with species isolated from humans.</title>
        <authorList>
            <person name="Carrasco G."/>
            <person name="Monzon S."/>
            <person name="Sansegundo M."/>
            <person name="Garcia E."/>
            <person name="Garrido N."/>
            <person name="Medina M.J."/>
            <person name="Villalon P."/>
            <person name="Ramirez-Arocha A.C."/>
            <person name="Jimenez P."/>
            <person name="Cuesta I."/>
            <person name="Valdezate S."/>
        </authorList>
    </citation>
    <scope>NUCLEOTIDE SEQUENCE [LARGE SCALE GENOMIC DNA]</scope>
    <source>
        <strain evidence="3 4">CNM20110626</strain>
    </source>
</reference>
<feature type="compositionally biased region" description="Basic residues" evidence="1">
    <location>
        <begin position="1"/>
        <end position="11"/>
    </location>
</feature>
<sequence>MSGPRGKQRVRGRCDERTRPVPNSSSTVTARTPVQLAAMVVGAAFLLVGVLGFIPGITTNYDTLEWAGHHSEAQLLGLFNVSILHNLVHLAFGVVGLIAGANPPAARSFLIGGGVIYLVLWIYGLVIDQNSDANFVPLDTADNWLHFGLGLAMIALGVILPRKTSTGQHLSGRQPGIIE</sequence>
<feature type="region of interest" description="Disordered" evidence="1">
    <location>
        <begin position="1"/>
        <end position="27"/>
    </location>
</feature>
<proteinExistence type="predicted"/>